<keyword evidence="2" id="KW-1185">Reference proteome</keyword>
<dbReference type="GeneID" id="29001283"/>
<dbReference type="RefSeq" id="XP_018297714.1">
    <property type="nucleotide sequence ID" value="XM_018440377.1"/>
</dbReference>
<name>A0A167QGU0_PHYB8</name>
<evidence type="ECO:0000313" key="2">
    <source>
        <dbReference type="Proteomes" id="UP000077315"/>
    </source>
</evidence>
<organism evidence="1 2">
    <name type="scientific">Phycomyces blakesleeanus (strain ATCC 8743b / DSM 1359 / FGSC 10004 / NBRC 33097 / NRRL 1555)</name>
    <dbReference type="NCBI Taxonomy" id="763407"/>
    <lineage>
        <taxon>Eukaryota</taxon>
        <taxon>Fungi</taxon>
        <taxon>Fungi incertae sedis</taxon>
        <taxon>Mucoromycota</taxon>
        <taxon>Mucoromycotina</taxon>
        <taxon>Mucoromycetes</taxon>
        <taxon>Mucorales</taxon>
        <taxon>Phycomycetaceae</taxon>
        <taxon>Phycomyces</taxon>
    </lineage>
</organism>
<dbReference type="VEuPathDB" id="FungiDB:PHYBLDRAFT_58722"/>
<accession>A0A167QGU0</accession>
<gene>
    <name evidence="1" type="ORF">PHYBLDRAFT_58722</name>
</gene>
<dbReference type="EMBL" id="KV440972">
    <property type="protein sequence ID" value="OAD79674.1"/>
    <property type="molecule type" value="Genomic_DNA"/>
</dbReference>
<sequence>MCLKLSFLFVLKYKDIKAKSKPKIGLILVEIRRLSKHSLVLLNHCVNHVRVTSIFTSKCINHESKTKHMREAIQNLSNTPRECKGRIDEFAAISLAQPDRRVTIVLHSGFFFSEPEETGITIAVI</sequence>
<dbReference type="InParanoid" id="A0A167QGU0"/>
<dbReference type="AlphaFoldDB" id="A0A167QGU0"/>
<protein>
    <submittedName>
        <fullName evidence="1">Uncharacterized protein</fullName>
    </submittedName>
</protein>
<proteinExistence type="predicted"/>
<dbReference type="Proteomes" id="UP000077315">
    <property type="component" value="Unassembled WGS sequence"/>
</dbReference>
<reference evidence="2" key="1">
    <citation type="submission" date="2015-06" db="EMBL/GenBank/DDBJ databases">
        <title>Expansion of signal transduction pathways in fungi by whole-genome duplication.</title>
        <authorList>
            <consortium name="DOE Joint Genome Institute"/>
            <person name="Corrochano L.M."/>
            <person name="Kuo A."/>
            <person name="Marcet-Houben M."/>
            <person name="Polaino S."/>
            <person name="Salamov A."/>
            <person name="Villalobos J.M."/>
            <person name="Alvarez M.I."/>
            <person name="Avalos J."/>
            <person name="Benito E.P."/>
            <person name="Benoit I."/>
            <person name="Burger G."/>
            <person name="Camino L.P."/>
            <person name="Canovas D."/>
            <person name="Cerda-Olmedo E."/>
            <person name="Cheng J.-F."/>
            <person name="Dominguez A."/>
            <person name="Elias M."/>
            <person name="Eslava A.P."/>
            <person name="Glaser F."/>
            <person name="Grimwood J."/>
            <person name="Gutierrez G."/>
            <person name="Heitman J."/>
            <person name="Henrissat B."/>
            <person name="Iturriaga E.A."/>
            <person name="Lang B.F."/>
            <person name="Lavin J.L."/>
            <person name="Lee S."/>
            <person name="Li W."/>
            <person name="Lindquist E."/>
            <person name="Lopez-Garcia S."/>
            <person name="Luque E.M."/>
            <person name="Marcos A.T."/>
            <person name="Martin J."/>
            <person name="McCluskey K."/>
            <person name="Medina H.R."/>
            <person name="Miralles-Duran A."/>
            <person name="Miyazaki A."/>
            <person name="Munoz-Torres E."/>
            <person name="Oguiza J.A."/>
            <person name="Ohm R."/>
            <person name="Olmedo M."/>
            <person name="Orejas M."/>
            <person name="Ortiz-Castellanos L."/>
            <person name="Pisabarro A.G."/>
            <person name="Rodriguez-Romero J."/>
            <person name="Ruiz-Herrera J."/>
            <person name="Ruiz-Vazquez R."/>
            <person name="Sanz C."/>
            <person name="Schackwitz W."/>
            <person name="Schmutz J."/>
            <person name="Shahriari M."/>
            <person name="Shelest E."/>
            <person name="Silva-Franco F."/>
            <person name="Soanes D."/>
            <person name="Syed K."/>
            <person name="Tagua V.G."/>
            <person name="Talbot N.J."/>
            <person name="Thon M."/>
            <person name="De vries R.P."/>
            <person name="Wiebenga A."/>
            <person name="Yadav J.S."/>
            <person name="Braun E.L."/>
            <person name="Baker S."/>
            <person name="Garre V."/>
            <person name="Horwitz B."/>
            <person name="Torres-Martinez S."/>
            <person name="Idnurm A."/>
            <person name="Herrera-Estrella A."/>
            <person name="Gabaldon T."/>
            <person name="Grigoriev I.V."/>
        </authorList>
    </citation>
    <scope>NUCLEOTIDE SEQUENCE [LARGE SCALE GENOMIC DNA]</scope>
    <source>
        <strain evidence="2">NRRL 1555(-)</strain>
    </source>
</reference>
<evidence type="ECO:0000313" key="1">
    <source>
        <dbReference type="EMBL" id="OAD79674.1"/>
    </source>
</evidence>